<feature type="compositionally biased region" description="Low complexity" evidence="3">
    <location>
        <begin position="155"/>
        <end position="170"/>
    </location>
</feature>
<comment type="subcellular location">
    <subcellularLocation>
        <location evidence="1">Virion</location>
    </subcellularLocation>
</comment>
<evidence type="ECO:0000256" key="1">
    <source>
        <dbReference type="ARBA" id="ARBA00004328"/>
    </source>
</evidence>
<dbReference type="InterPro" id="IPR024455">
    <property type="entry name" value="Phage_capsid"/>
</dbReference>
<organism evidence="4">
    <name type="scientific">uncultured Caudovirales phage</name>
    <dbReference type="NCBI Taxonomy" id="2100421"/>
    <lineage>
        <taxon>Viruses</taxon>
        <taxon>Duplodnaviria</taxon>
        <taxon>Heunggongvirae</taxon>
        <taxon>Uroviricota</taxon>
        <taxon>Caudoviricetes</taxon>
        <taxon>Peduoviridae</taxon>
        <taxon>Maltschvirus</taxon>
        <taxon>Maltschvirus maltsch</taxon>
    </lineage>
</organism>
<gene>
    <name evidence="4" type="ORF">UFOVP70_26</name>
</gene>
<feature type="region of interest" description="Disordered" evidence="3">
    <location>
        <begin position="151"/>
        <end position="170"/>
    </location>
</feature>
<dbReference type="NCBIfam" id="TIGR01554">
    <property type="entry name" value="major_cap_HK97"/>
    <property type="match status" value="1"/>
</dbReference>
<proteinExistence type="predicted"/>
<dbReference type="EMBL" id="LR796193">
    <property type="protein sequence ID" value="CAB4126282.1"/>
    <property type="molecule type" value="Genomic_DNA"/>
</dbReference>
<name>A0A6J5KYB2_9CAUD</name>
<dbReference type="GO" id="GO:0044423">
    <property type="term" value="C:virion component"/>
    <property type="evidence" value="ECO:0007669"/>
    <property type="project" value="UniProtKB-KW"/>
</dbReference>
<accession>A0A6J5KYB2</accession>
<protein>
    <submittedName>
        <fullName evidence="4">Major_cap_HK97, phage major capsid protein, HK97 family</fullName>
    </submittedName>
</protein>
<evidence type="ECO:0000313" key="4">
    <source>
        <dbReference type="EMBL" id="CAB4126282.1"/>
    </source>
</evidence>
<dbReference type="SUPFAM" id="SSF56563">
    <property type="entry name" value="Major capsid protein gp5"/>
    <property type="match status" value="1"/>
</dbReference>
<evidence type="ECO:0000256" key="2">
    <source>
        <dbReference type="ARBA" id="ARBA00022844"/>
    </source>
</evidence>
<keyword evidence="2" id="KW-0946">Virion</keyword>
<reference evidence="4" key="1">
    <citation type="submission" date="2020-04" db="EMBL/GenBank/DDBJ databases">
        <authorList>
            <person name="Chiriac C."/>
            <person name="Salcher M."/>
            <person name="Ghai R."/>
            <person name="Kavagutti S V."/>
        </authorList>
    </citation>
    <scope>NUCLEOTIDE SEQUENCE</scope>
</reference>
<evidence type="ECO:0000256" key="3">
    <source>
        <dbReference type="SAM" id="MobiDB-lite"/>
    </source>
</evidence>
<sequence length="346" mass="36494">MTITKRILTGIKETLETGAKVTIDLREASAITGSGNGVGGRTYFDDAFAALRYANPFRQFARVMKVDGSSVQFVAKTGNATSANPWGYTFTPNSGSPNTDTTIWQLPTRVITAQLPIRTAVLTDVNYLNETLVDDLALEFAAVEGASMGLNNDQSGSTTTSTGGTNGLRGLNSYPGAAGASAAYGSSGTAITNGRHTIATVGHAATSADLESLQAMAGALPGQYWNLPGTAWQMHPTYITAIRAYAHNGGTGPYSLVETGELGEGPAVNILGFPVIPNPYLDPHGTAGNIPVYLANWPRFLSIMDVEEMTIQAMEQTSPGFVTLYAEKRVVSSVRDVFAGVRLIET</sequence>